<dbReference type="InterPro" id="IPR017871">
    <property type="entry name" value="ABC_transporter-like_CS"/>
</dbReference>
<dbReference type="InterPro" id="IPR030679">
    <property type="entry name" value="ABC_ATPase_HisP-typ"/>
</dbReference>
<dbReference type="CDD" id="cd03262">
    <property type="entry name" value="ABC_HisP_GlnQ"/>
    <property type="match status" value="1"/>
</dbReference>
<dbReference type="GO" id="GO:0005524">
    <property type="term" value="F:ATP binding"/>
    <property type="evidence" value="ECO:0007669"/>
    <property type="project" value="UniProtKB-KW"/>
</dbReference>
<dbReference type="InterPro" id="IPR050086">
    <property type="entry name" value="MetN_ABC_transporter-like"/>
</dbReference>
<evidence type="ECO:0000313" key="9">
    <source>
        <dbReference type="EMBL" id="GAA5084660.1"/>
    </source>
</evidence>
<reference evidence="10" key="1">
    <citation type="journal article" date="2019" name="Int. J. Syst. Evol. Microbiol.">
        <title>The Global Catalogue of Microorganisms (GCM) 10K type strain sequencing project: providing services to taxonomists for standard genome sequencing and annotation.</title>
        <authorList>
            <consortium name="The Broad Institute Genomics Platform"/>
            <consortium name="The Broad Institute Genome Sequencing Center for Infectious Disease"/>
            <person name="Wu L."/>
            <person name="Ma J."/>
        </authorList>
    </citation>
    <scope>NUCLEOTIDE SEQUENCE [LARGE SCALE GENOMIC DNA]</scope>
    <source>
        <strain evidence="10">JCM 18423</strain>
    </source>
</reference>
<evidence type="ECO:0000256" key="2">
    <source>
        <dbReference type="ARBA" id="ARBA00005417"/>
    </source>
</evidence>
<dbReference type="PROSITE" id="PS50893">
    <property type="entry name" value="ABC_TRANSPORTER_2"/>
    <property type="match status" value="1"/>
</dbReference>
<dbReference type="SMART" id="SM00382">
    <property type="entry name" value="AAA"/>
    <property type="match status" value="1"/>
</dbReference>
<sequence length="261" mass="28636">MTVPTDSATCAIQVHNIHKSFGDLPVLKGISFQAQQGDVLSIIGASGSGKSTLLRCINHLVVPDQGEIHIGQDVLRSHAKRDGTMVSSDPKRLEKVRARLGMVFQNFNLWSHRTVLQNVIEGPIQVKKIAKAQASEYALHLLDKVGLAHKATAYPSELSGGQQQRVAIARALAMDPEVMLFDEPTSALDPEMVGEVLRVIRQLAEEGRTMILVTHEMQFAREVSNHAIFMHNGLCEEAGTPAALFDHPQSTRLQQFLQPLA</sequence>
<dbReference type="PROSITE" id="PS00211">
    <property type="entry name" value="ABC_TRANSPORTER_1"/>
    <property type="match status" value="1"/>
</dbReference>
<feature type="domain" description="ABC transporter" evidence="8">
    <location>
        <begin position="12"/>
        <end position="257"/>
    </location>
</feature>
<keyword evidence="10" id="KW-1185">Reference proteome</keyword>
<keyword evidence="3" id="KW-0813">Transport</keyword>
<evidence type="ECO:0000256" key="1">
    <source>
        <dbReference type="ARBA" id="ARBA00004202"/>
    </source>
</evidence>
<dbReference type="InterPro" id="IPR003439">
    <property type="entry name" value="ABC_transporter-like_ATP-bd"/>
</dbReference>
<keyword evidence="4" id="KW-1003">Cell membrane</keyword>
<dbReference type="Proteomes" id="UP001500227">
    <property type="component" value="Unassembled WGS sequence"/>
</dbReference>
<comment type="subcellular location">
    <subcellularLocation>
        <location evidence="1">Cell membrane</location>
        <topology evidence="1">Peripheral membrane protein</topology>
    </subcellularLocation>
</comment>
<dbReference type="PIRSF" id="PIRSF039085">
    <property type="entry name" value="ABC_ATPase_HisP"/>
    <property type="match status" value="1"/>
</dbReference>
<dbReference type="RefSeq" id="WP_345369017.1">
    <property type="nucleotide sequence ID" value="NZ_BAABKD010000001.1"/>
</dbReference>
<evidence type="ECO:0000256" key="5">
    <source>
        <dbReference type="ARBA" id="ARBA00022741"/>
    </source>
</evidence>
<evidence type="ECO:0000256" key="4">
    <source>
        <dbReference type="ARBA" id="ARBA00022475"/>
    </source>
</evidence>
<evidence type="ECO:0000256" key="3">
    <source>
        <dbReference type="ARBA" id="ARBA00022448"/>
    </source>
</evidence>
<proteinExistence type="inferred from homology"/>
<name>A0ABP9LSP0_9BURK</name>
<evidence type="ECO:0000256" key="6">
    <source>
        <dbReference type="ARBA" id="ARBA00022840"/>
    </source>
</evidence>
<keyword evidence="5" id="KW-0547">Nucleotide-binding</keyword>
<evidence type="ECO:0000313" key="10">
    <source>
        <dbReference type="Proteomes" id="UP001500227"/>
    </source>
</evidence>
<comment type="caution">
    <text evidence="9">The sequence shown here is derived from an EMBL/GenBank/DDBJ whole genome shotgun (WGS) entry which is preliminary data.</text>
</comment>
<dbReference type="InterPro" id="IPR003593">
    <property type="entry name" value="AAA+_ATPase"/>
</dbReference>
<dbReference type="Pfam" id="PF00005">
    <property type="entry name" value="ABC_tran"/>
    <property type="match status" value="1"/>
</dbReference>
<gene>
    <name evidence="9" type="ORF">GCM10023337_02490</name>
</gene>
<dbReference type="Gene3D" id="3.40.50.300">
    <property type="entry name" value="P-loop containing nucleotide triphosphate hydrolases"/>
    <property type="match status" value="1"/>
</dbReference>
<evidence type="ECO:0000256" key="7">
    <source>
        <dbReference type="ARBA" id="ARBA00023136"/>
    </source>
</evidence>
<dbReference type="EMBL" id="BAABKD010000001">
    <property type="protein sequence ID" value="GAA5084660.1"/>
    <property type="molecule type" value="Genomic_DNA"/>
</dbReference>
<comment type="similarity">
    <text evidence="2">Belongs to the ABC transporter superfamily.</text>
</comment>
<accession>A0ABP9LSP0</accession>
<dbReference type="SUPFAM" id="SSF52540">
    <property type="entry name" value="P-loop containing nucleoside triphosphate hydrolases"/>
    <property type="match status" value="1"/>
</dbReference>
<evidence type="ECO:0000259" key="8">
    <source>
        <dbReference type="PROSITE" id="PS50893"/>
    </source>
</evidence>
<keyword evidence="6 9" id="KW-0067">ATP-binding</keyword>
<keyword evidence="7" id="KW-0472">Membrane</keyword>
<dbReference type="PANTHER" id="PTHR43166">
    <property type="entry name" value="AMINO ACID IMPORT ATP-BINDING PROTEIN"/>
    <property type="match status" value="1"/>
</dbReference>
<dbReference type="InterPro" id="IPR027417">
    <property type="entry name" value="P-loop_NTPase"/>
</dbReference>
<organism evidence="9 10">
    <name type="scientific">Paenalcaligenes hermetiae</name>
    <dbReference type="NCBI Taxonomy" id="1157987"/>
    <lineage>
        <taxon>Bacteria</taxon>
        <taxon>Pseudomonadati</taxon>
        <taxon>Pseudomonadota</taxon>
        <taxon>Betaproteobacteria</taxon>
        <taxon>Burkholderiales</taxon>
        <taxon>Alcaligenaceae</taxon>
        <taxon>Paenalcaligenes</taxon>
    </lineage>
</organism>
<protein>
    <submittedName>
        <fullName evidence="9">ABC transporter ATP-binding protein</fullName>
    </submittedName>
</protein>
<dbReference type="PANTHER" id="PTHR43166:SF35">
    <property type="entry name" value="L-CYSTINE IMPORT ATP-BINDING PROTEIN TCYN"/>
    <property type="match status" value="1"/>
</dbReference>